<gene>
    <name evidence="1" type="ORF">CAPTEDRAFT_229275</name>
</gene>
<dbReference type="InterPro" id="IPR016024">
    <property type="entry name" value="ARM-type_fold"/>
</dbReference>
<dbReference type="EMBL" id="AMQN01007272">
    <property type="status" value="NOT_ANNOTATED_CDS"/>
    <property type="molecule type" value="Genomic_DNA"/>
</dbReference>
<evidence type="ECO:0000313" key="2">
    <source>
        <dbReference type="EnsemblMetazoa" id="CapteP229275"/>
    </source>
</evidence>
<accession>R7UK39</accession>
<name>R7UK39_CAPTE</name>
<dbReference type="HOGENOM" id="CLU_1134474_0_0_1"/>
<evidence type="ECO:0000313" key="3">
    <source>
        <dbReference type="Proteomes" id="UP000014760"/>
    </source>
</evidence>
<dbReference type="SUPFAM" id="SSF48371">
    <property type="entry name" value="ARM repeat"/>
    <property type="match status" value="1"/>
</dbReference>
<reference evidence="3" key="1">
    <citation type="submission" date="2012-12" db="EMBL/GenBank/DDBJ databases">
        <authorList>
            <person name="Hellsten U."/>
            <person name="Grimwood J."/>
            <person name="Chapman J.A."/>
            <person name="Shapiro H."/>
            <person name="Aerts A."/>
            <person name="Otillar R.P."/>
            <person name="Terry A.Y."/>
            <person name="Boore J.L."/>
            <person name="Simakov O."/>
            <person name="Marletaz F."/>
            <person name="Cho S.-J."/>
            <person name="Edsinger-Gonzales E."/>
            <person name="Havlak P."/>
            <person name="Kuo D.-H."/>
            <person name="Larsson T."/>
            <person name="Lv J."/>
            <person name="Arendt D."/>
            <person name="Savage R."/>
            <person name="Osoegawa K."/>
            <person name="de Jong P."/>
            <person name="Lindberg D.R."/>
            <person name="Seaver E.C."/>
            <person name="Weisblat D.A."/>
            <person name="Putnam N.H."/>
            <person name="Grigoriev I.V."/>
            <person name="Rokhsar D.S."/>
        </authorList>
    </citation>
    <scope>NUCLEOTIDE SEQUENCE</scope>
    <source>
        <strain evidence="3">I ESC-2004</strain>
    </source>
</reference>
<reference evidence="2" key="3">
    <citation type="submission" date="2015-06" db="UniProtKB">
        <authorList>
            <consortium name="EnsemblMetazoa"/>
        </authorList>
    </citation>
    <scope>IDENTIFICATION</scope>
</reference>
<dbReference type="OMA" id="EMKCGCN"/>
<organism evidence="1">
    <name type="scientific">Capitella teleta</name>
    <name type="common">Polychaete worm</name>
    <dbReference type="NCBI Taxonomy" id="283909"/>
    <lineage>
        <taxon>Eukaryota</taxon>
        <taxon>Metazoa</taxon>
        <taxon>Spiralia</taxon>
        <taxon>Lophotrochozoa</taxon>
        <taxon>Annelida</taxon>
        <taxon>Polychaeta</taxon>
        <taxon>Sedentaria</taxon>
        <taxon>Scolecida</taxon>
        <taxon>Capitellidae</taxon>
        <taxon>Capitella</taxon>
    </lineage>
</organism>
<dbReference type="PANTHER" id="PTHR23254">
    <property type="entry name" value="EIF4G DOMAIN PROTEIN"/>
    <property type="match status" value="1"/>
</dbReference>
<dbReference type="EnsemblMetazoa" id="CapteT229275">
    <property type="protein sequence ID" value="CapteP229275"/>
    <property type="gene ID" value="CapteG229275"/>
</dbReference>
<dbReference type="STRING" id="283909.R7UK39"/>
<dbReference type="AlphaFoldDB" id="R7UK39"/>
<dbReference type="Gene3D" id="1.25.40.180">
    <property type="match status" value="1"/>
</dbReference>
<sequence>MVGVPGGMLLSDYSVTSTSSSTGSAVTDPMESLTNMVNSLSIDCPPTELMIVKDSAKKLVISPSNQDEVISIVFKRCKQDWRFAATAAGIFQDLADIETTEEQIKFRQRLLKVLQGDYTRRNALRTEDHGHFLGLISLLTQTLCYVRLKDGEPFKPLAEPVMESIMMCLDNKASNDELECVAQQLLDVGLLLSSMIDCARQQRLRNNVKDLIAAGRGSVETRRKFISIIEGFASNWDLHSPSYKK</sequence>
<keyword evidence="3" id="KW-1185">Reference proteome</keyword>
<evidence type="ECO:0000313" key="1">
    <source>
        <dbReference type="EMBL" id="ELU06914.1"/>
    </source>
</evidence>
<dbReference type="GO" id="GO:0006446">
    <property type="term" value="P:regulation of translational initiation"/>
    <property type="evidence" value="ECO:0007669"/>
    <property type="project" value="TreeGrafter"/>
</dbReference>
<dbReference type="GO" id="GO:0008494">
    <property type="term" value="F:translation activator activity"/>
    <property type="evidence" value="ECO:0007669"/>
    <property type="project" value="TreeGrafter"/>
</dbReference>
<dbReference type="InterPro" id="IPR051367">
    <property type="entry name" value="mRNA_TranslReg/HistoneTransl"/>
</dbReference>
<dbReference type="EMBL" id="KB300307">
    <property type="protein sequence ID" value="ELU06914.1"/>
    <property type="molecule type" value="Genomic_DNA"/>
</dbReference>
<dbReference type="GO" id="GO:0005829">
    <property type="term" value="C:cytosol"/>
    <property type="evidence" value="ECO:0007669"/>
    <property type="project" value="TreeGrafter"/>
</dbReference>
<dbReference type="Proteomes" id="UP000014760">
    <property type="component" value="Unassembled WGS sequence"/>
</dbReference>
<dbReference type="PANTHER" id="PTHR23254:SF16">
    <property type="entry name" value="CBP80_20-DEPENDENT TRANSLATION INITIATION FACTOR"/>
    <property type="match status" value="1"/>
</dbReference>
<evidence type="ECO:0008006" key="4">
    <source>
        <dbReference type="Google" id="ProtNLM"/>
    </source>
</evidence>
<reference evidence="1 3" key="2">
    <citation type="journal article" date="2013" name="Nature">
        <title>Insights into bilaterian evolution from three spiralian genomes.</title>
        <authorList>
            <person name="Simakov O."/>
            <person name="Marletaz F."/>
            <person name="Cho S.J."/>
            <person name="Edsinger-Gonzales E."/>
            <person name="Havlak P."/>
            <person name="Hellsten U."/>
            <person name="Kuo D.H."/>
            <person name="Larsson T."/>
            <person name="Lv J."/>
            <person name="Arendt D."/>
            <person name="Savage R."/>
            <person name="Osoegawa K."/>
            <person name="de Jong P."/>
            <person name="Grimwood J."/>
            <person name="Chapman J.A."/>
            <person name="Shapiro H."/>
            <person name="Aerts A."/>
            <person name="Otillar R.P."/>
            <person name="Terry A.Y."/>
            <person name="Boore J.L."/>
            <person name="Grigoriev I.V."/>
            <person name="Lindberg D.R."/>
            <person name="Seaver E.C."/>
            <person name="Weisblat D.A."/>
            <person name="Putnam N.H."/>
            <person name="Rokhsar D.S."/>
        </authorList>
    </citation>
    <scope>NUCLEOTIDE SEQUENCE</scope>
    <source>
        <strain evidence="1 3">I ESC-2004</strain>
    </source>
</reference>
<proteinExistence type="predicted"/>
<protein>
    <recommendedName>
        <fullName evidence="4">MIF4G domain-containing protein</fullName>
    </recommendedName>
</protein>